<dbReference type="Proteomes" id="UP001601197">
    <property type="component" value="Unassembled WGS sequence"/>
</dbReference>
<sequence>MRSVRESPPRPDGIALGQELSLRVVLFHEAVASRLGLNATEHKLLSLIARDPGIGPSELVTYTGLSHPAITKAVNKLVGLGYTERRRDSSDRRRFTLYATPLRRQRMAGVLAPMAEAMESLVDGMDEAERRAVTRWVTGTIDVLRRSTAALTETAGNPAPGATPPATGGAAAP</sequence>
<dbReference type="Pfam" id="PF12802">
    <property type="entry name" value="MarR_2"/>
    <property type="match status" value="1"/>
</dbReference>
<reference evidence="3 4" key="1">
    <citation type="submission" date="2024-10" db="EMBL/GenBank/DDBJ databases">
        <title>The Natural Products Discovery Center: Release of the First 8490 Sequenced Strains for Exploring Actinobacteria Biosynthetic Diversity.</title>
        <authorList>
            <person name="Kalkreuter E."/>
            <person name="Kautsar S.A."/>
            <person name="Yang D."/>
            <person name="Bader C.D."/>
            <person name="Teijaro C.N."/>
            <person name="Fluegel L."/>
            <person name="Davis C.M."/>
            <person name="Simpson J.R."/>
            <person name="Lauterbach L."/>
            <person name="Steele A.D."/>
            <person name="Gui C."/>
            <person name="Meng S."/>
            <person name="Li G."/>
            <person name="Viehrig K."/>
            <person name="Ye F."/>
            <person name="Su P."/>
            <person name="Kiefer A.F."/>
            <person name="Nichols A."/>
            <person name="Cepeda A.J."/>
            <person name="Yan W."/>
            <person name="Fan B."/>
            <person name="Jiang Y."/>
            <person name="Adhikari A."/>
            <person name="Zheng C.-J."/>
            <person name="Schuster L."/>
            <person name="Cowan T.M."/>
            <person name="Smanski M.J."/>
            <person name="Chevrette M.G."/>
            <person name="De Carvalho L.P.S."/>
            <person name="Shen B."/>
        </authorList>
    </citation>
    <scope>NUCLEOTIDE SEQUENCE [LARGE SCALE GENOMIC DNA]</scope>
    <source>
        <strain evidence="3 4">NPDC007147</strain>
    </source>
</reference>
<feature type="region of interest" description="Disordered" evidence="1">
    <location>
        <begin position="151"/>
        <end position="173"/>
    </location>
</feature>
<dbReference type="InterPro" id="IPR036390">
    <property type="entry name" value="WH_DNA-bd_sf"/>
</dbReference>
<dbReference type="RefSeq" id="WP_388351117.1">
    <property type="nucleotide sequence ID" value="NZ_JBIAFJ010000028.1"/>
</dbReference>
<organism evidence="3 4">
    <name type="scientific">Streptomyces kebangsaanensis</name>
    <dbReference type="NCBI Taxonomy" id="864058"/>
    <lineage>
        <taxon>Bacteria</taxon>
        <taxon>Bacillati</taxon>
        <taxon>Actinomycetota</taxon>
        <taxon>Actinomycetes</taxon>
        <taxon>Kitasatosporales</taxon>
        <taxon>Streptomycetaceae</taxon>
        <taxon>Streptomyces</taxon>
    </lineage>
</organism>
<feature type="compositionally biased region" description="Low complexity" evidence="1">
    <location>
        <begin position="154"/>
        <end position="173"/>
    </location>
</feature>
<dbReference type="InterPro" id="IPR000835">
    <property type="entry name" value="HTH_MarR-typ"/>
</dbReference>
<dbReference type="InterPro" id="IPR036388">
    <property type="entry name" value="WH-like_DNA-bd_sf"/>
</dbReference>
<name>A0ABW6KYK2_9ACTN</name>
<dbReference type="PANTHER" id="PTHR33164">
    <property type="entry name" value="TRANSCRIPTIONAL REGULATOR, MARR FAMILY"/>
    <property type="match status" value="1"/>
</dbReference>
<proteinExistence type="predicted"/>
<dbReference type="Gene3D" id="1.10.10.10">
    <property type="entry name" value="Winged helix-like DNA-binding domain superfamily/Winged helix DNA-binding domain"/>
    <property type="match status" value="1"/>
</dbReference>
<dbReference type="SUPFAM" id="SSF46785">
    <property type="entry name" value="Winged helix' DNA-binding domain"/>
    <property type="match status" value="1"/>
</dbReference>
<comment type="caution">
    <text evidence="3">The sequence shown here is derived from an EMBL/GenBank/DDBJ whole genome shotgun (WGS) entry which is preliminary data.</text>
</comment>
<protein>
    <submittedName>
        <fullName evidence="3">MarR family winged helix-turn-helix transcriptional regulator</fullName>
    </submittedName>
</protein>
<evidence type="ECO:0000256" key="1">
    <source>
        <dbReference type="SAM" id="MobiDB-lite"/>
    </source>
</evidence>
<accession>A0ABW6KYK2</accession>
<feature type="domain" description="HTH marR-type" evidence="2">
    <location>
        <begin position="1"/>
        <end position="142"/>
    </location>
</feature>
<dbReference type="InterPro" id="IPR039422">
    <property type="entry name" value="MarR/SlyA-like"/>
</dbReference>
<dbReference type="PANTHER" id="PTHR33164:SF43">
    <property type="entry name" value="HTH-TYPE TRANSCRIPTIONAL REPRESSOR YETL"/>
    <property type="match status" value="1"/>
</dbReference>
<evidence type="ECO:0000313" key="3">
    <source>
        <dbReference type="EMBL" id="MFE9172961.1"/>
    </source>
</evidence>
<gene>
    <name evidence="3" type="ORF">ACFYNZ_26430</name>
</gene>
<dbReference type="EMBL" id="JBIAFJ010000028">
    <property type="protein sequence ID" value="MFE9172961.1"/>
    <property type="molecule type" value="Genomic_DNA"/>
</dbReference>
<keyword evidence="4" id="KW-1185">Reference proteome</keyword>
<dbReference type="PROSITE" id="PS50995">
    <property type="entry name" value="HTH_MARR_2"/>
    <property type="match status" value="1"/>
</dbReference>
<evidence type="ECO:0000313" key="4">
    <source>
        <dbReference type="Proteomes" id="UP001601197"/>
    </source>
</evidence>
<dbReference type="SMART" id="SM00347">
    <property type="entry name" value="HTH_MARR"/>
    <property type="match status" value="1"/>
</dbReference>
<evidence type="ECO:0000259" key="2">
    <source>
        <dbReference type="PROSITE" id="PS50995"/>
    </source>
</evidence>